<reference evidence="2" key="1">
    <citation type="submission" date="2017-02" db="UniProtKB">
        <authorList>
            <consortium name="WormBaseParasite"/>
        </authorList>
    </citation>
    <scope>IDENTIFICATION</scope>
</reference>
<keyword evidence="1" id="KW-1185">Reference proteome</keyword>
<dbReference type="InterPro" id="IPR016187">
    <property type="entry name" value="CTDL_fold"/>
</dbReference>
<evidence type="ECO:0000313" key="1">
    <source>
        <dbReference type="Proteomes" id="UP000046393"/>
    </source>
</evidence>
<dbReference type="Proteomes" id="UP000046393">
    <property type="component" value="Unplaced"/>
</dbReference>
<proteinExistence type="predicted"/>
<name>A0A0N5AT74_9BILA</name>
<evidence type="ECO:0000313" key="2">
    <source>
        <dbReference type="WBParaSite" id="SMUV_0000801901-mRNA-1"/>
    </source>
</evidence>
<sequence>MVESRNATKARKPVKVEIRRQEYISEIQNLDDYRWLQELTADRILTLVKYPNEEFSNDSISTTYITQTPRMVPGRVLIVFGRISSTKKNVGEVSVFLTSDKSQDNTLKLSVNWDSKKSFSQLSFLWHILIFADHIKWYSNLRHIGDFRVEIPTKDFNQIVISGNLRVDMIEMGFLPQVADVFEAEEICFDFNGGHLWSPADDEEYNTISELFKPERLSMSKVIQEEVIGVRALNEALVDFDDQEAMFVESRLGNSTVEYGDCFSVLRWNENGLIKDEIIVRECYEAVVSFICKVSMTEAEYKTMAVNASAKELREIDEKTRILNEVRKERKRITRERYWKPEIKVPLDSATIRLKSESSSLLFQIRIFELQPHPRTV</sequence>
<accession>A0A0N5AT74</accession>
<dbReference type="SUPFAM" id="SSF56436">
    <property type="entry name" value="C-type lectin-like"/>
    <property type="match status" value="1"/>
</dbReference>
<dbReference type="WBParaSite" id="SMUV_0000801901-mRNA-1">
    <property type="protein sequence ID" value="SMUV_0000801901-mRNA-1"/>
    <property type="gene ID" value="SMUV_0000801901"/>
</dbReference>
<protein>
    <submittedName>
        <fullName evidence="2">MATH domain-containing protein</fullName>
    </submittedName>
</protein>
<dbReference type="AlphaFoldDB" id="A0A0N5AT74"/>
<organism evidence="1 2">
    <name type="scientific">Syphacia muris</name>
    <dbReference type="NCBI Taxonomy" id="451379"/>
    <lineage>
        <taxon>Eukaryota</taxon>
        <taxon>Metazoa</taxon>
        <taxon>Ecdysozoa</taxon>
        <taxon>Nematoda</taxon>
        <taxon>Chromadorea</taxon>
        <taxon>Rhabditida</taxon>
        <taxon>Spirurina</taxon>
        <taxon>Oxyuridomorpha</taxon>
        <taxon>Oxyuroidea</taxon>
        <taxon>Oxyuridae</taxon>
        <taxon>Syphacia</taxon>
    </lineage>
</organism>